<dbReference type="STRING" id="123214.PERMA_0319"/>
<dbReference type="KEGG" id="pmx:PERMA_0319"/>
<feature type="coiled-coil region" evidence="1">
    <location>
        <begin position="8"/>
        <end position="66"/>
    </location>
</feature>
<dbReference type="PaxDb" id="123214-PERMA_0319"/>
<proteinExistence type="predicted"/>
<evidence type="ECO:0000256" key="1">
    <source>
        <dbReference type="SAM" id="Coils"/>
    </source>
</evidence>
<accession>C0QTU7</accession>
<dbReference type="Pfam" id="PF01814">
    <property type="entry name" value="Hemerythrin"/>
    <property type="match status" value="1"/>
</dbReference>
<reference evidence="3 4" key="1">
    <citation type="journal article" date="2009" name="J. Bacteriol.">
        <title>Complete and draft genome sequences of six members of the Aquificales.</title>
        <authorList>
            <person name="Reysenbach A.L."/>
            <person name="Hamamura N."/>
            <person name="Podar M."/>
            <person name="Griffiths E."/>
            <person name="Ferreira S."/>
            <person name="Hochstein R."/>
            <person name="Heidelberg J."/>
            <person name="Johnson J."/>
            <person name="Mead D."/>
            <person name="Pohorille A."/>
            <person name="Sarmiento M."/>
            <person name="Schweighofer K."/>
            <person name="Seshadri R."/>
            <person name="Voytek M.A."/>
        </authorList>
    </citation>
    <scope>NUCLEOTIDE SEQUENCE [LARGE SCALE GENOMIC DNA]</scope>
    <source>
        <strain evidence="4">DSM 14350 / EX-H1</strain>
    </source>
</reference>
<dbReference type="Gene3D" id="1.20.120.520">
    <property type="entry name" value="nmb1532 protein domain like"/>
    <property type="match status" value="1"/>
</dbReference>
<evidence type="ECO:0000259" key="2">
    <source>
        <dbReference type="Pfam" id="PF01814"/>
    </source>
</evidence>
<gene>
    <name evidence="3" type="ordered locus">PERMA_0319</name>
</gene>
<dbReference type="Proteomes" id="UP000001366">
    <property type="component" value="Chromosome"/>
</dbReference>
<sequence>MGKIERILKELTVEHTDLLKKIKDFQERLESDFSDELIDEILKFLDEELEEHARKEEEDLVDAIEEADATFDSGALIFGHQTLVDAIDDFKTAVDEYRKGKSSQKDVVKYADRVFTLIKDHFIEEEHFLFPDILKLDLERFE</sequence>
<dbReference type="OrthoDB" id="15327at2"/>
<dbReference type="AlphaFoldDB" id="C0QTU7"/>
<dbReference type="InterPro" id="IPR012312">
    <property type="entry name" value="Hemerythrin-like"/>
</dbReference>
<evidence type="ECO:0000313" key="3">
    <source>
        <dbReference type="EMBL" id="ACO03366.1"/>
    </source>
</evidence>
<dbReference type="EMBL" id="CP001230">
    <property type="protein sequence ID" value="ACO03366.1"/>
    <property type="molecule type" value="Genomic_DNA"/>
</dbReference>
<organism evidence="3 4">
    <name type="scientific">Persephonella marina (strain DSM 14350 / EX-H1)</name>
    <dbReference type="NCBI Taxonomy" id="123214"/>
    <lineage>
        <taxon>Bacteria</taxon>
        <taxon>Pseudomonadati</taxon>
        <taxon>Aquificota</taxon>
        <taxon>Aquificia</taxon>
        <taxon>Aquificales</taxon>
        <taxon>Hydrogenothermaceae</taxon>
        <taxon>Persephonella</taxon>
    </lineage>
</organism>
<name>C0QTU7_PERMH</name>
<feature type="domain" description="Hemerythrin-like" evidence="2">
    <location>
        <begin position="7"/>
        <end position="131"/>
    </location>
</feature>
<dbReference type="RefSeq" id="WP_012675605.1">
    <property type="nucleotide sequence ID" value="NC_012440.1"/>
</dbReference>
<keyword evidence="4" id="KW-1185">Reference proteome</keyword>
<protein>
    <submittedName>
        <fullName evidence="3">Putative hemerythrin HHE cation binding domain subfamily</fullName>
    </submittedName>
</protein>
<keyword evidence="1" id="KW-0175">Coiled coil</keyword>
<dbReference type="HOGENOM" id="CLU_1814007_0_0_0"/>
<evidence type="ECO:0000313" key="4">
    <source>
        <dbReference type="Proteomes" id="UP000001366"/>
    </source>
</evidence>